<comment type="subunit">
    <text evidence="10">Homotetramer.</text>
</comment>
<dbReference type="PRINTS" id="PR00150">
    <property type="entry name" value="PEPCARBXLASE"/>
</dbReference>
<evidence type="ECO:0000256" key="6">
    <source>
        <dbReference type="ARBA" id="ARBA00022842"/>
    </source>
</evidence>
<dbReference type="EC" id="4.1.1.31" evidence="4 10"/>
<evidence type="ECO:0000313" key="14">
    <source>
        <dbReference type="Proteomes" id="UP000011721"/>
    </source>
</evidence>
<comment type="cofactor">
    <cofactor evidence="1 10">
        <name>Mg(2+)</name>
        <dbReference type="ChEBI" id="CHEBI:18420"/>
    </cofactor>
</comment>
<dbReference type="GO" id="GO:0008964">
    <property type="term" value="F:phosphoenolpyruvate carboxylase activity"/>
    <property type="evidence" value="ECO:0007669"/>
    <property type="project" value="UniProtKB-UniRule"/>
</dbReference>
<dbReference type="OrthoDB" id="9768133at2"/>
<dbReference type="PANTHER" id="PTHR30523:SF6">
    <property type="entry name" value="PHOSPHOENOLPYRUVATE CARBOXYLASE"/>
    <property type="match status" value="1"/>
</dbReference>
<evidence type="ECO:0000256" key="9">
    <source>
        <dbReference type="ARBA" id="ARBA00048995"/>
    </source>
</evidence>
<dbReference type="InterPro" id="IPR018129">
    <property type="entry name" value="PEP_COase_Lys_AS"/>
</dbReference>
<keyword evidence="7 10" id="KW-0456">Lyase</keyword>
<keyword evidence="6 10" id="KW-0460">Magnesium</keyword>
<proteinExistence type="inferred from homology"/>
<dbReference type="PANTHER" id="PTHR30523">
    <property type="entry name" value="PHOSPHOENOLPYRUVATE CARBOXYLASE"/>
    <property type="match status" value="1"/>
</dbReference>
<dbReference type="RefSeq" id="WP_015402885.1">
    <property type="nucleotide sequence ID" value="NC_020304.1"/>
</dbReference>
<keyword evidence="8 10" id="KW-0120">Carbon dioxide fixation</keyword>
<accession>M1P667</accession>
<gene>
    <name evidence="10" type="primary">ppc</name>
    <name evidence="13" type="ordered locus">UWK_00606</name>
</gene>
<dbReference type="InterPro" id="IPR021135">
    <property type="entry name" value="PEP_COase"/>
</dbReference>
<evidence type="ECO:0000256" key="10">
    <source>
        <dbReference type="HAMAP-Rule" id="MF_00595"/>
    </source>
</evidence>
<evidence type="ECO:0000256" key="5">
    <source>
        <dbReference type="ARBA" id="ARBA00022419"/>
    </source>
</evidence>
<evidence type="ECO:0000313" key="13">
    <source>
        <dbReference type="EMBL" id="AGF77187.1"/>
    </source>
</evidence>
<sequence length="916" mass="104516">MAGPRSLVLEIHNLTEHLYRVLQEQVGVELTELVEHVFDLAKARRAGDIKAAHELGKLVADLDERQAEVVLTAASLRFDLVNMAEDRQRVRMLRDRERRSGHHPRPESISAAIAYLGEEGYGADQVQGFLDKLSIEPVFTAHPTEAKRRTVRAKLKRIQQCLAELNQHDLLPREEQRLEEIIHCEIVALWQTEPHRPERPTVIEEVERALFFMQTLWDVVPRLYQELEDGLGRYFYGNIFSRTRFLHFGSWIGGDRDGNPFVTSEVTAQTLTILRQAALDAHLQECRQMYQRLSMSMRKIGVNQELVRRLAEMMEQWPQMQARIDDVPEQELYRRWLRAVEWRLHQSRIAVPFAELPPGAYQRAAELLADIELVRQSLWDHDARDVAENTVTNWLCRIRVFGFHMACLDIRQESGDYEQVVAELLACQQLCSNYMDLDEQDRQDVLCRTMGSALPLEADALSDQTREALALFRLLTRTVHLYGPEVLGGHVISMTHQPSHVLLVLWLLRWAAVEAGDPDSLGVGPAGIVPLFETIDDLKRSATIMEYLLENKLYKAHLTSYGRTQTIMVGYSDSTKDGGYLEACWSLYRGQSELYDVCRSHGVKPVFFHGRGGSLGRGGGPAARSIMSLPPHTVAGAIRMTEQGEVLAARYDDPEIAFRHLEQVTAATILVEAEKCEPPRQEWLDCMESLAARAYEVYRDLVEQPGFVDYFRQTTPIDEIESLPIGSRPSRRKQNVHSLETLRAIPWVFAWTQSRVMIPAWYGLGTAMVEFAAADEEGWQKLNRMYQQWAFFKATVDNAEQAVAKASPSIAHIYSQLAENKKQRRVIWDLLVTEYDKSCKAVLYVNGSDDLLEVTSWLARSIEERDPYVDPLNLIQVELIKRGRQLAGKDGHVPDTIRVLIRQSIQGMSASMRTTG</sequence>
<evidence type="ECO:0000256" key="2">
    <source>
        <dbReference type="ARBA" id="ARBA00003670"/>
    </source>
</evidence>
<evidence type="ECO:0000256" key="8">
    <source>
        <dbReference type="ARBA" id="ARBA00023300"/>
    </source>
</evidence>
<name>M1P667_DESSD</name>
<keyword evidence="13" id="KW-0670">Pyruvate</keyword>
<comment type="catalytic activity">
    <reaction evidence="9 10">
        <text>oxaloacetate + phosphate = phosphoenolpyruvate + hydrogencarbonate</text>
        <dbReference type="Rhea" id="RHEA:28370"/>
        <dbReference type="ChEBI" id="CHEBI:16452"/>
        <dbReference type="ChEBI" id="CHEBI:17544"/>
        <dbReference type="ChEBI" id="CHEBI:43474"/>
        <dbReference type="ChEBI" id="CHEBI:58702"/>
        <dbReference type="EC" id="4.1.1.31"/>
    </reaction>
</comment>
<dbReference type="GO" id="GO:0006099">
    <property type="term" value="P:tricarboxylic acid cycle"/>
    <property type="evidence" value="ECO:0007669"/>
    <property type="project" value="InterPro"/>
</dbReference>
<dbReference type="GO" id="GO:0015977">
    <property type="term" value="P:carbon fixation"/>
    <property type="evidence" value="ECO:0007669"/>
    <property type="project" value="UniProtKB-UniRule"/>
</dbReference>
<dbReference type="Gene3D" id="1.20.1440.90">
    <property type="entry name" value="Phosphoenolpyruvate/pyruvate domain"/>
    <property type="match status" value="1"/>
</dbReference>
<dbReference type="eggNOG" id="COG2352">
    <property type="taxonomic scope" value="Bacteria"/>
</dbReference>
<dbReference type="PROSITE" id="PS00393">
    <property type="entry name" value="PEPCASE_2"/>
    <property type="match status" value="1"/>
</dbReference>
<dbReference type="InterPro" id="IPR015813">
    <property type="entry name" value="Pyrv/PenolPyrv_kinase-like_dom"/>
</dbReference>
<dbReference type="SUPFAM" id="SSF51621">
    <property type="entry name" value="Phosphoenolpyruvate/pyruvate domain"/>
    <property type="match status" value="1"/>
</dbReference>
<dbReference type="KEGG" id="dsf:UWK_00606"/>
<evidence type="ECO:0000256" key="12">
    <source>
        <dbReference type="PROSITE-ProRule" id="PRU10112"/>
    </source>
</evidence>
<protein>
    <recommendedName>
        <fullName evidence="5 10">Phosphoenolpyruvate carboxylase</fullName>
        <shortName evidence="10">PEPC</shortName>
        <shortName evidence="10">PEPCase</shortName>
        <ecNumber evidence="4 10">4.1.1.31</ecNumber>
    </recommendedName>
</protein>
<comment type="function">
    <text evidence="2 10">Forms oxaloacetate, a four-carbon dicarboxylic acid source for the tricarboxylic acid cycle.</text>
</comment>
<dbReference type="PATRIC" id="fig|1167006.5.peg.699"/>
<dbReference type="HAMAP" id="MF_00595">
    <property type="entry name" value="PEPcase_type1"/>
    <property type="match status" value="1"/>
</dbReference>
<comment type="similarity">
    <text evidence="3 10">Belongs to the PEPCase type 1 family.</text>
</comment>
<dbReference type="AlphaFoldDB" id="M1P667"/>
<dbReference type="HOGENOM" id="CLU_006557_2_0_7"/>
<evidence type="ECO:0000256" key="3">
    <source>
        <dbReference type="ARBA" id="ARBA00008346"/>
    </source>
</evidence>
<evidence type="ECO:0000256" key="4">
    <source>
        <dbReference type="ARBA" id="ARBA00012305"/>
    </source>
</evidence>
<keyword evidence="14" id="KW-1185">Reference proteome</keyword>
<feature type="active site" evidence="10 11">
    <location>
        <position position="142"/>
    </location>
</feature>
<dbReference type="GO" id="GO:0000287">
    <property type="term" value="F:magnesium ion binding"/>
    <property type="evidence" value="ECO:0007669"/>
    <property type="project" value="UniProtKB-UniRule"/>
</dbReference>
<organism evidence="13 14">
    <name type="scientific">Desulfocapsa sulfexigens (strain DSM 10523 / SB164P1)</name>
    <dbReference type="NCBI Taxonomy" id="1167006"/>
    <lineage>
        <taxon>Bacteria</taxon>
        <taxon>Pseudomonadati</taxon>
        <taxon>Thermodesulfobacteriota</taxon>
        <taxon>Desulfobulbia</taxon>
        <taxon>Desulfobulbales</taxon>
        <taxon>Desulfocapsaceae</taxon>
        <taxon>Desulfocapsa</taxon>
    </lineage>
</organism>
<dbReference type="GO" id="GO:0006107">
    <property type="term" value="P:oxaloacetate metabolic process"/>
    <property type="evidence" value="ECO:0007669"/>
    <property type="project" value="UniProtKB-UniRule"/>
</dbReference>
<evidence type="ECO:0000256" key="1">
    <source>
        <dbReference type="ARBA" id="ARBA00001946"/>
    </source>
</evidence>
<dbReference type="InterPro" id="IPR033129">
    <property type="entry name" value="PEPCASE_His_AS"/>
</dbReference>
<evidence type="ECO:0000256" key="11">
    <source>
        <dbReference type="PROSITE-ProRule" id="PRU10111"/>
    </source>
</evidence>
<dbReference type="GO" id="GO:0005829">
    <property type="term" value="C:cytosol"/>
    <property type="evidence" value="ECO:0007669"/>
    <property type="project" value="TreeGrafter"/>
</dbReference>
<feature type="active site" evidence="10 12">
    <location>
        <position position="576"/>
    </location>
</feature>
<dbReference type="PROSITE" id="PS00781">
    <property type="entry name" value="PEPCASE_1"/>
    <property type="match status" value="1"/>
</dbReference>
<dbReference type="EMBL" id="CP003985">
    <property type="protein sequence ID" value="AGF77187.1"/>
    <property type="molecule type" value="Genomic_DNA"/>
</dbReference>
<dbReference type="InterPro" id="IPR022805">
    <property type="entry name" value="PEP_COase_bac/pln-type"/>
</dbReference>
<evidence type="ECO:0000256" key="7">
    <source>
        <dbReference type="ARBA" id="ARBA00023239"/>
    </source>
</evidence>
<dbReference type="STRING" id="1167006.UWK_00606"/>
<dbReference type="NCBIfam" id="NF000584">
    <property type="entry name" value="PRK00009.1"/>
    <property type="match status" value="1"/>
</dbReference>
<dbReference type="Proteomes" id="UP000011721">
    <property type="component" value="Chromosome"/>
</dbReference>
<reference evidence="14" key="1">
    <citation type="journal article" date="2013" name="Stand. Genomic Sci.">
        <title>Complete genome sequence of Desulfocapsa sulfexigens, a marine deltaproteobacterium specialized in disproportionating inorganic sulfur compounds.</title>
        <authorList>
            <person name="Finster K.W."/>
            <person name="Kjeldsen K.U."/>
            <person name="Kube M."/>
            <person name="Reinhardt R."/>
            <person name="Mussmann M."/>
            <person name="Amann R."/>
            <person name="Schreiber L."/>
        </authorList>
    </citation>
    <scope>NUCLEOTIDE SEQUENCE [LARGE SCALE GENOMIC DNA]</scope>
    <source>
        <strain evidence="14">DSM 10523 / SB164P1</strain>
    </source>
</reference>
<dbReference type="Pfam" id="PF00311">
    <property type="entry name" value="PEPcase"/>
    <property type="match status" value="1"/>
</dbReference>